<evidence type="ECO:0000256" key="3">
    <source>
        <dbReference type="ARBA" id="ARBA00022448"/>
    </source>
</evidence>
<comment type="subcellular location">
    <subcellularLocation>
        <location evidence="1">Cell membrane</location>
        <topology evidence="1">Lipid-anchor</topology>
    </subcellularLocation>
</comment>
<dbReference type="SUPFAM" id="SSF53850">
    <property type="entry name" value="Periplasmic binding protein-like II"/>
    <property type="match status" value="1"/>
</dbReference>
<gene>
    <name evidence="7" type="ORF">KLO01_16180</name>
</gene>
<evidence type="ECO:0000313" key="7">
    <source>
        <dbReference type="EMBL" id="GEQ13571.1"/>
    </source>
</evidence>
<dbReference type="Pfam" id="PF00496">
    <property type="entry name" value="SBP_bac_5"/>
    <property type="match status" value="1"/>
</dbReference>
<feature type="chain" id="PRO_5039082331" evidence="5">
    <location>
        <begin position="32"/>
        <end position="529"/>
    </location>
</feature>
<evidence type="ECO:0000256" key="4">
    <source>
        <dbReference type="ARBA" id="ARBA00022729"/>
    </source>
</evidence>
<dbReference type="Gene3D" id="3.10.105.10">
    <property type="entry name" value="Dipeptide-binding Protein, Domain 3"/>
    <property type="match status" value="1"/>
</dbReference>
<sequence>MIRTARPFAPLSLAATAAASLVLVTACSSGAGNGTGTGAEARTEPGKPGGTAVFAMTSDPDTLMPWKATQFQAVNVLGNVYGTLTEYDKDLKTVPGLAEKWEPSADGKTLTLTLRKGVKFTDGSDFDSADVKFSLDAIRDEKTAAVARSALTNVTEVTATDPSTVTLTLSAPDAALPSGLASVNLAMLPSEASDAAVMSALESTPNGTGPFTFDSRTPSQSVKLKRNDAYWGDKALLDALEFRVMPDENAIVTALKSGNVQLATINDPLVARTAEGGDLTTTKTPQLSYHTLQLKASSTTQPALADLNVRLAIACAVDRQQVLDTAAYGEGEVTGPITAPAYKSDPDARPCPKRDVAKAKEYLAKAGGGALVLKTIVSQGEYATSVNEAQNLKSQLAEAGITLDLEVLDIAAFVKRWVAGDFEAAVALNGGRPDPDTMYGRYFTSKGNLQKVAGYSSPELDALFAEGKATSDEGKRKEIYAKVSRELEDDAAWVWLFTGNSYTVASSKVAGFVPMSNGSLQSLRTTTIQ</sequence>
<dbReference type="GO" id="GO:0043190">
    <property type="term" value="C:ATP-binding cassette (ABC) transporter complex"/>
    <property type="evidence" value="ECO:0007669"/>
    <property type="project" value="InterPro"/>
</dbReference>
<comment type="similarity">
    <text evidence="2">Belongs to the bacterial solute-binding protein 5 family.</text>
</comment>
<dbReference type="InterPro" id="IPR039424">
    <property type="entry name" value="SBP_5"/>
</dbReference>
<dbReference type="InterPro" id="IPR030678">
    <property type="entry name" value="Peptide/Ni-bd"/>
</dbReference>
<proteinExistence type="inferred from homology"/>
<feature type="domain" description="Solute-binding protein family 5" evidence="6">
    <location>
        <begin position="93"/>
        <end position="448"/>
    </location>
</feature>
<dbReference type="PROSITE" id="PS51257">
    <property type="entry name" value="PROKAR_LIPOPROTEIN"/>
    <property type="match status" value="1"/>
</dbReference>
<keyword evidence="4 5" id="KW-0732">Signal</keyword>
<dbReference type="InterPro" id="IPR023765">
    <property type="entry name" value="SBP_5_CS"/>
</dbReference>
<dbReference type="Gene3D" id="3.40.190.10">
    <property type="entry name" value="Periplasmic binding protein-like II"/>
    <property type="match status" value="1"/>
</dbReference>
<dbReference type="GO" id="GO:1904680">
    <property type="term" value="F:peptide transmembrane transporter activity"/>
    <property type="evidence" value="ECO:0007669"/>
    <property type="project" value="TreeGrafter"/>
</dbReference>
<keyword evidence="8" id="KW-1185">Reference proteome</keyword>
<dbReference type="Gene3D" id="3.90.76.10">
    <property type="entry name" value="Dipeptide-binding Protein, Domain 1"/>
    <property type="match status" value="1"/>
</dbReference>
<dbReference type="AlphaFoldDB" id="A0A512T066"/>
<comment type="caution">
    <text evidence="7">The sequence shown here is derived from an EMBL/GenBank/DDBJ whole genome shotgun (WGS) entry which is preliminary data.</text>
</comment>
<accession>A0A512T066</accession>
<evidence type="ECO:0000259" key="6">
    <source>
        <dbReference type="Pfam" id="PF00496"/>
    </source>
</evidence>
<dbReference type="PIRSF" id="PIRSF002741">
    <property type="entry name" value="MppA"/>
    <property type="match status" value="1"/>
</dbReference>
<keyword evidence="3" id="KW-0813">Transport</keyword>
<dbReference type="Proteomes" id="UP000321793">
    <property type="component" value="Unassembled WGS sequence"/>
</dbReference>
<reference evidence="7 8" key="1">
    <citation type="submission" date="2019-07" db="EMBL/GenBank/DDBJ databases">
        <title>Whole genome shotgun sequence of Knoellia locipacati NBRC 109775.</title>
        <authorList>
            <person name="Hosoyama A."/>
            <person name="Uohara A."/>
            <person name="Ohji S."/>
            <person name="Ichikawa N."/>
        </authorList>
    </citation>
    <scope>NUCLEOTIDE SEQUENCE [LARGE SCALE GENOMIC DNA]</scope>
    <source>
        <strain evidence="7 8">NBRC 109775</strain>
    </source>
</reference>
<name>A0A512T066_9MICO</name>
<protein>
    <submittedName>
        <fullName evidence="7">ABC transporter substrate-binding protein</fullName>
    </submittedName>
</protein>
<organism evidence="7 8">
    <name type="scientific">Knoellia locipacati</name>
    <dbReference type="NCBI Taxonomy" id="882824"/>
    <lineage>
        <taxon>Bacteria</taxon>
        <taxon>Bacillati</taxon>
        <taxon>Actinomycetota</taxon>
        <taxon>Actinomycetes</taxon>
        <taxon>Micrococcales</taxon>
        <taxon>Intrasporangiaceae</taxon>
        <taxon>Knoellia</taxon>
    </lineage>
</organism>
<evidence type="ECO:0000313" key="8">
    <source>
        <dbReference type="Proteomes" id="UP000321793"/>
    </source>
</evidence>
<evidence type="ECO:0000256" key="2">
    <source>
        <dbReference type="ARBA" id="ARBA00005695"/>
    </source>
</evidence>
<dbReference type="PANTHER" id="PTHR30290:SF9">
    <property type="entry name" value="OLIGOPEPTIDE-BINDING PROTEIN APPA"/>
    <property type="match status" value="1"/>
</dbReference>
<dbReference type="EMBL" id="BKBA01000006">
    <property type="protein sequence ID" value="GEQ13571.1"/>
    <property type="molecule type" value="Genomic_DNA"/>
</dbReference>
<dbReference type="PANTHER" id="PTHR30290">
    <property type="entry name" value="PERIPLASMIC BINDING COMPONENT OF ABC TRANSPORTER"/>
    <property type="match status" value="1"/>
</dbReference>
<evidence type="ECO:0000256" key="5">
    <source>
        <dbReference type="SAM" id="SignalP"/>
    </source>
</evidence>
<feature type="signal peptide" evidence="5">
    <location>
        <begin position="1"/>
        <end position="31"/>
    </location>
</feature>
<dbReference type="InterPro" id="IPR000914">
    <property type="entry name" value="SBP_5_dom"/>
</dbReference>
<dbReference type="PROSITE" id="PS01040">
    <property type="entry name" value="SBP_BACTERIAL_5"/>
    <property type="match status" value="1"/>
</dbReference>
<dbReference type="RefSeq" id="WP_186827964.1">
    <property type="nucleotide sequence ID" value="NZ_BAABDN010000001.1"/>
</dbReference>
<dbReference type="GO" id="GO:0015833">
    <property type="term" value="P:peptide transport"/>
    <property type="evidence" value="ECO:0007669"/>
    <property type="project" value="TreeGrafter"/>
</dbReference>
<dbReference type="GO" id="GO:0042597">
    <property type="term" value="C:periplasmic space"/>
    <property type="evidence" value="ECO:0007669"/>
    <property type="project" value="UniProtKB-ARBA"/>
</dbReference>
<evidence type="ECO:0000256" key="1">
    <source>
        <dbReference type="ARBA" id="ARBA00004193"/>
    </source>
</evidence>